<dbReference type="EC" id="2.3.1.122" evidence="3"/>
<dbReference type="PROSITE" id="PS51257">
    <property type="entry name" value="PROKAR_LIPOPROTEIN"/>
    <property type="match status" value="1"/>
</dbReference>
<comment type="catalytic activity">
    <reaction evidence="1">
        <text>2 alpha,alpha'-trehalose 6-mycolate = alpha,alpha'-trehalose 6,6'-bismycolate + alpha,alpha-trehalose</text>
        <dbReference type="Rhea" id="RHEA:23472"/>
        <dbReference type="ChEBI" id="CHEBI:16551"/>
        <dbReference type="ChEBI" id="CHEBI:18195"/>
        <dbReference type="ChEBI" id="CHEBI:18234"/>
        <dbReference type="EC" id="2.3.1.122"/>
    </reaction>
</comment>
<dbReference type="Proteomes" id="UP001304298">
    <property type="component" value="Unassembled WGS sequence"/>
</dbReference>
<evidence type="ECO:0000256" key="10">
    <source>
        <dbReference type="SAM" id="SignalP"/>
    </source>
</evidence>
<comment type="similarity">
    <text evidence="2">Belongs to the mycobacterial A85 antigen family.</text>
</comment>
<dbReference type="Pfam" id="PF00756">
    <property type="entry name" value="Esterase"/>
    <property type="match status" value="1"/>
</dbReference>
<feature type="chain" id="PRO_5045372558" description="Acyl-CoA:diacylglycerol acyltransferase" evidence="10">
    <location>
        <begin position="23"/>
        <end position="277"/>
    </location>
</feature>
<keyword evidence="11" id="KW-0378">Hydrolase</keyword>
<evidence type="ECO:0000256" key="1">
    <source>
        <dbReference type="ARBA" id="ARBA00000697"/>
    </source>
</evidence>
<dbReference type="InterPro" id="IPR006311">
    <property type="entry name" value="TAT_signal"/>
</dbReference>
<feature type="region of interest" description="Disordered" evidence="9">
    <location>
        <begin position="21"/>
        <end position="44"/>
    </location>
</feature>
<feature type="signal peptide" evidence="10">
    <location>
        <begin position="1"/>
        <end position="22"/>
    </location>
</feature>
<evidence type="ECO:0000256" key="4">
    <source>
        <dbReference type="ARBA" id="ARBA00013244"/>
    </source>
</evidence>
<feature type="compositionally biased region" description="Pro residues" evidence="9">
    <location>
        <begin position="24"/>
        <end position="39"/>
    </location>
</feature>
<accession>A0ABU5RC65</accession>
<keyword evidence="10" id="KW-0732">Signal</keyword>
<evidence type="ECO:0000256" key="6">
    <source>
        <dbReference type="ARBA" id="ARBA00023315"/>
    </source>
</evidence>
<evidence type="ECO:0000256" key="8">
    <source>
        <dbReference type="ARBA" id="ARBA00048109"/>
    </source>
</evidence>
<evidence type="ECO:0000256" key="3">
    <source>
        <dbReference type="ARBA" id="ARBA00012820"/>
    </source>
</evidence>
<keyword evidence="12" id="KW-1185">Reference proteome</keyword>
<dbReference type="PROSITE" id="PS51318">
    <property type="entry name" value="TAT"/>
    <property type="match status" value="1"/>
</dbReference>
<dbReference type="PANTHER" id="PTHR48098:SF1">
    <property type="entry name" value="DIACYLGLYCEROL ACYLTRANSFERASE_MYCOLYLTRANSFERASE AG85A"/>
    <property type="match status" value="1"/>
</dbReference>
<dbReference type="InterPro" id="IPR000801">
    <property type="entry name" value="Esterase-like"/>
</dbReference>
<dbReference type="Gene3D" id="3.40.50.1820">
    <property type="entry name" value="alpha/beta hydrolase"/>
    <property type="match status" value="1"/>
</dbReference>
<gene>
    <name evidence="11" type="ORF">VA596_29685</name>
</gene>
<dbReference type="RefSeq" id="WP_323331475.1">
    <property type="nucleotide sequence ID" value="NZ_JAYFSI010000007.1"/>
</dbReference>
<protein>
    <recommendedName>
        <fullName evidence="7">Acyl-CoA:diacylglycerol acyltransferase</fullName>
        <ecNumber evidence="3">2.3.1.122</ecNumber>
        <ecNumber evidence="4">2.3.1.20</ecNumber>
    </recommendedName>
</protein>
<organism evidence="11 12">
    <name type="scientific">Amycolatopsis heterodermiae</name>
    <dbReference type="NCBI Taxonomy" id="3110235"/>
    <lineage>
        <taxon>Bacteria</taxon>
        <taxon>Bacillati</taxon>
        <taxon>Actinomycetota</taxon>
        <taxon>Actinomycetes</taxon>
        <taxon>Pseudonocardiales</taxon>
        <taxon>Pseudonocardiaceae</taxon>
        <taxon>Amycolatopsis</taxon>
    </lineage>
</organism>
<dbReference type="EMBL" id="JAYFSI010000007">
    <property type="protein sequence ID" value="MEA5363738.1"/>
    <property type="molecule type" value="Genomic_DNA"/>
</dbReference>
<evidence type="ECO:0000256" key="5">
    <source>
        <dbReference type="ARBA" id="ARBA00022679"/>
    </source>
</evidence>
<evidence type="ECO:0000256" key="2">
    <source>
        <dbReference type="ARBA" id="ARBA00005874"/>
    </source>
</evidence>
<evidence type="ECO:0000256" key="7">
    <source>
        <dbReference type="ARBA" id="ARBA00032572"/>
    </source>
</evidence>
<dbReference type="SUPFAM" id="SSF53474">
    <property type="entry name" value="alpha/beta-Hydrolases"/>
    <property type="match status" value="1"/>
</dbReference>
<dbReference type="InterPro" id="IPR050583">
    <property type="entry name" value="Mycobacterial_A85_antigen"/>
</dbReference>
<name>A0ABU5RC65_9PSEU</name>
<dbReference type="InterPro" id="IPR029058">
    <property type="entry name" value="AB_hydrolase_fold"/>
</dbReference>
<keyword evidence="5" id="KW-0808">Transferase</keyword>
<dbReference type="GO" id="GO:0016787">
    <property type="term" value="F:hydrolase activity"/>
    <property type="evidence" value="ECO:0007669"/>
    <property type="project" value="UniProtKB-KW"/>
</dbReference>
<dbReference type="PANTHER" id="PTHR48098">
    <property type="entry name" value="ENTEROCHELIN ESTERASE-RELATED"/>
    <property type="match status" value="1"/>
</dbReference>
<comment type="catalytic activity">
    <reaction evidence="8">
        <text>an acyl-CoA + a 1,2-diacyl-sn-glycerol = a triacyl-sn-glycerol + CoA</text>
        <dbReference type="Rhea" id="RHEA:10868"/>
        <dbReference type="ChEBI" id="CHEBI:17815"/>
        <dbReference type="ChEBI" id="CHEBI:57287"/>
        <dbReference type="ChEBI" id="CHEBI:58342"/>
        <dbReference type="ChEBI" id="CHEBI:64615"/>
        <dbReference type="EC" id="2.3.1.20"/>
    </reaction>
</comment>
<evidence type="ECO:0000256" key="9">
    <source>
        <dbReference type="SAM" id="MobiDB-lite"/>
    </source>
</evidence>
<reference evidence="11 12" key="1">
    <citation type="submission" date="2023-12" db="EMBL/GenBank/DDBJ databases">
        <title>Amycolatopsis sp. V23-08.</title>
        <authorList>
            <person name="Somphong A."/>
        </authorList>
    </citation>
    <scope>NUCLEOTIDE SEQUENCE [LARGE SCALE GENOMIC DNA]</scope>
    <source>
        <strain evidence="11 12">V23-08</strain>
    </source>
</reference>
<evidence type="ECO:0000313" key="11">
    <source>
        <dbReference type="EMBL" id="MEA5363738.1"/>
    </source>
</evidence>
<sequence length="277" mass="28941">MLSRRGLLTGSALALLAGCSSAPSGPPPGPSAVPVPSGPAPLREPVTVQRMPSAARGTDVDLVLISPEGIPPSGLPVCLALHGRGARARTFLELGVPAALTAAVRAGVPPFAIAAVDGDHYWVAVGDEDDPQKMLTDEVPAWVQQRDLQPPSAVLGISMGGFGALRYARAHPDLKATAVASAALFVSWPDARARKVFADEANWRAEEPLLHPAELRGADLGVWCGESDPFEGADRKLVNAVSPAVARFSPGKHEDAYWRGVLPDVLDFVGRRITPAG</sequence>
<evidence type="ECO:0000313" key="12">
    <source>
        <dbReference type="Proteomes" id="UP001304298"/>
    </source>
</evidence>
<keyword evidence="6" id="KW-0012">Acyltransferase</keyword>
<proteinExistence type="inferred from homology"/>
<comment type="caution">
    <text evidence="11">The sequence shown here is derived from an EMBL/GenBank/DDBJ whole genome shotgun (WGS) entry which is preliminary data.</text>
</comment>
<dbReference type="EC" id="2.3.1.20" evidence="4"/>